<keyword evidence="3" id="KW-0731">Sigma factor</keyword>
<keyword evidence="4" id="KW-0238">DNA-binding</keyword>
<comment type="caution">
    <text evidence="7">The sequence shown here is derived from an EMBL/GenBank/DDBJ whole genome shotgun (WGS) entry which is preliminary data.</text>
</comment>
<dbReference type="InterPro" id="IPR013325">
    <property type="entry name" value="RNA_pol_sigma_r2"/>
</dbReference>
<dbReference type="InterPro" id="IPR014284">
    <property type="entry name" value="RNA_pol_sigma-70_dom"/>
</dbReference>
<dbReference type="SUPFAM" id="SSF88946">
    <property type="entry name" value="Sigma2 domain of RNA polymerase sigma factors"/>
    <property type="match status" value="1"/>
</dbReference>
<reference evidence="8" key="1">
    <citation type="journal article" date="2019" name="Int. J. Syst. Evol. Microbiol.">
        <title>The Global Catalogue of Microorganisms (GCM) 10K type strain sequencing project: providing services to taxonomists for standard genome sequencing and annotation.</title>
        <authorList>
            <consortium name="The Broad Institute Genomics Platform"/>
            <consortium name="The Broad Institute Genome Sequencing Center for Infectious Disease"/>
            <person name="Wu L."/>
            <person name="Ma J."/>
        </authorList>
    </citation>
    <scope>NUCLEOTIDE SEQUENCE [LARGE SCALE GENOMIC DNA]</scope>
    <source>
        <strain evidence="8">CCUG 58127</strain>
    </source>
</reference>
<evidence type="ECO:0000256" key="1">
    <source>
        <dbReference type="ARBA" id="ARBA00010641"/>
    </source>
</evidence>
<evidence type="ECO:0000256" key="2">
    <source>
        <dbReference type="ARBA" id="ARBA00023015"/>
    </source>
</evidence>
<dbReference type="InterPro" id="IPR039425">
    <property type="entry name" value="RNA_pol_sigma-70-like"/>
</dbReference>
<dbReference type="Gene3D" id="1.10.1740.10">
    <property type="match status" value="1"/>
</dbReference>
<dbReference type="PANTHER" id="PTHR43133:SF52">
    <property type="entry name" value="ECF RNA POLYMERASE SIGMA FACTOR SIGL"/>
    <property type="match status" value="1"/>
</dbReference>
<dbReference type="EMBL" id="JBHSWH010000001">
    <property type="protein sequence ID" value="MFC6704399.1"/>
    <property type="molecule type" value="Genomic_DNA"/>
</dbReference>
<dbReference type="PANTHER" id="PTHR43133">
    <property type="entry name" value="RNA POLYMERASE ECF-TYPE SIGMA FACTO"/>
    <property type="match status" value="1"/>
</dbReference>
<evidence type="ECO:0000259" key="6">
    <source>
        <dbReference type="Pfam" id="PF04545"/>
    </source>
</evidence>
<dbReference type="CDD" id="cd06171">
    <property type="entry name" value="Sigma70_r4"/>
    <property type="match status" value="1"/>
</dbReference>
<organism evidence="7 8">
    <name type="scientific">Flexivirga alba</name>
    <dbReference type="NCBI Taxonomy" id="702742"/>
    <lineage>
        <taxon>Bacteria</taxon>
        <taxon>Bacillati</taxon>
        <taxon>Actinomycetota</taxon>
        <taxon>Actinomycetes</taxon>
        <taxon>Micrococcales</taxon>
        <taxon>Dermacoccaceae</taxon>
        <taxon>Flexivirga</taxon>
    </lineage>
</organism>
<accession>A0ABW2ACU7</accession>
<evidence type="ECO:0000256" key="3">
    <source>
        <dbReference type="ARBA" id="ARBA00023082"/>
    </source>
</evidence>
<dbReference type="InterPro" id="IPR013324">
    <property type="entry name" value="RNA_pol_sigma_r3/r4-like"/>
</dbReference>
<evidence type="ECO:0000256" key="4">
    <source>
        <dbReference type="ARBA" id="ARBA00023125"/>
    </source>
</evidence>
<feature type="domain" description="RNA polymerase sigma-70 region 4" evidence="6">
    <location>
        <begin position="126"/>
        <end position="174"/>
    </location>
</feature>
<dbReference type="Pfam" id="PF04545">
    <property type="entry name" value="Sigma70_r4"/>
    <property type="match status" value="1"/>
</dbReference>
<comment type="similarity">
    <text evidence="1">Belongs to the sigma-70 factor family. ECF subfamily.</text>
</comment>
<dbReference type="InterPro" id="IPR036388">
    <property type="entry name" value="WH-like_DNA-bd_sf"/>
</dbReference>
<dbReference type="InterPro" id="IPR007630">
    <property type="entry name" value="RNA_pol_sigma70_r4"/>
</dbReference>
<dbReference type="Gene3D" id="1.10.10.10">
    <property type="entry name" value="Winged helix-like DNA-binding domain superfamily/Winged helix DNA-binding domain"/>
    <property type="match status" value="1"/>
</dbReference>
<dbReference type="RefSeq" id="WP_382398591.1">
    <property type="nucleotide sequence ID" value="NZ_JBHSWH010000001.1"/>
</dbReference>
<dbReference type="SUPFAM" id="SSF88659">
    <property type="entry name" value="Sigma3 and sigma4 domains of RNA polymerase sigma factors"/>
    <property type="match status" value="1"/>
</dbReference>
<dbReference type="Proteomes" id="UP001596298">
    <property type="component" value="Unassembled WGS sequence"/>
</dbReference>
<keyword evidence="8" id="KW-1185">Reference proteome</keyword>
<name>A0ABW2ACU7_9MICO</name>
<evidence type="ECO:0000256" key="5">
    <source>
        <dbReference type="ARBA" id="ARBA00023163"/>
    </source>
</evidence>
<evidence type="ECO:0000313" key="7">
    <source>
        <dbReference type="EMBL" id="MFC6704399.1"/>
    </source>
</evidence>
<keyword evidence="2" id="KW-0805">Transcription regulation</keyword>
<gene>
    <name evidence="7" type="ORF">ACFQDH_03740</name>
</gene>
<evidence type="ECO:0000313" key="8">
    <source>
        <dbReference type="Proteomes" id="UP001596298"/>
    </source>
</evidence>
<dbReference type="NCBIfam" id="TIGR02937">
    <property type="entry name" value="sigma70-ECF"/>
    <property type="match status" value="1"/>
</dbReference>
<proteinExistence type="inferred from homology"/>
<protein>
    <submittedName>
        <fullName evidence="7">RNA polymerase sigma factor</fullName>
    </submittedName>
</protein>
<sequence>MLRLIKPVPGEEGPRDIEAEDTDLVRAVLSLGGVPWAELDDGVQIVRLKLLETQAREAAGESDSVREVRAWLTVVSSNVAADWHRRRARDARVQEKLASTLDQYWSDRRLSGTSNDRDTALMVAAALELLSPSHRQVITLRYWADMTVPEIANRLSVPVGTVKSRLHSATLMLRDCLSDTEGTAVTDSVNTKRGRRDA</sequence>
<keyword evidence="5" id="KW-0804">Transcription</keyword>